<dbReference type="EMBL" id="SMAO01000001">
    <property type="protein sequence ID" value="TCT23945.1"/>
    <property type="molecule type" value="Genomic_DNA"/>
</dbReference>
<keyword evidence="2" id="KW-1185">Reference proteome</keyword>
<comment type="caution">
    <text evidence="1">The sequence shown here is derived from an EMBL/GenBank/DDBJ whole genome shotgun (WGS) entry which is preliminary data.</text>
</comment>
<sequence>MWQIEFSSAEFLPVLPEHCQGNPGVYGFELAWWLATSLAARDLITSYPMGEDWGWLIEHINPSGTEFTIGCASMADEGEGYAQQPIQWSIFIRPHTSLKQRLTGVSHDAEVQRIAQVIVAALREKGIAPVEPPAQRRTP</sequence>
<dbReference type="OrthoDB" id="1453393at2"/>
<accession>A0A4R3N4M3</accession>
<name>A0A4R3N4M3_9GAMM</name>
<evidence type="ECO:0000313" key="1">
    <source>
        <dbReference type="EMBL" id="TCT23945.1"/>
    </source>
</evidence>
<organism evidence="1 2">
    <name type="scientific">Thiobaca trueperi</name>
    <dbReference type="NCBI Taxonomy" id="127458"/>
    <lineage>
        <taxon>Bacteria</taxon>
        <taxon>Pseudomonadati</taxon>
        <taxon>Pseudomonadota</taxon>
        <taxon>Gammaproteobacteria</taxon>
        <taxon>Chromatiales</taxon>
        <taxon>Chromatiaceae</taxon>
        <taxon>Thiobaca</taxon>
    </lineage>
</organism>
<proteinExistence type="predicted"/>
<dbReference type="Proteomes" id="UP000295717">
    <property type="component" value="Unassembled WGS sequence"/>
</dbReference>
<gene>
    <name evidence="1" type="ORF">EDC35_101260</name>
</gene>
<protein>
    <submittedName>
        <fullName evidence="1">Uncharacterized protein</fullName>
    </submittedName>
</protein>
<dbReference type="AlphaFoldDB" id="A0A4R3N4M3"/>
<evidence type="ECO:0000313" key="2">
    <source>
        <dbReference type="Proteomes" id="UP000295717"/>
    </source>
</evidence>
<dbReference type="RefSeq" id="WP_132975029.1">
    <property type="nucleotide sequence ID" value="NZ_SMAO01000001.1"/>
</dbReference>
<reference evidence="1 2" key="1">
    <citation type="submission" date="2019-03" db="EMBL/GenBank/DDBJ databases">
        <title>Genomic Encyclopedia of Type Strains, Phase IV (KMG-IV): sequencing the most valuable type-strain genomes for metagenomic binning, comparative biology and taxonomic classification.</title>
        <authorList>
            <person name="Goeker M."/>
        </authorList>
    </citation>
    <scope>NUCLEOTIDE SEQUENCE [LARGE SCALE GENOMIC DNA]</scope>
    <source>
        <strain evidence="1 2">DSM 13587</strain>
    </source>
</reference>